<dbReference type="InterPro" id="IPR037120">
    <property type="entry name" value="Haem_peroxidase_sf_animal"/>
</dbReference>
<comment type="subcellular location">
    <subcellularLocation>
        <location evidence="1">Secreted</location>
    </subcellularLocation>
</comment>
<keyword evidence="3" id="KW-0325">Glycoprotein</keyword>
<dbReference type="Pfam" id="PF03098">
    <property type="entry name" value="An_peroxidase"/>
    <property type="match status" value="1"/>
</dbReference>
<evidence type="ECO:0000256" key="2">
    <source>
        <dbReference type="ARBA" id="ARBA00022525"/>
    </source>
</evidence>
<dbReference type="AlphaFoldDB" id="A0A5C6M7V2"/>
<dbReference type="InterPro" id="IPR019791">
    <property type="entry name" value="Haem_peroxidase_animal"/>
</dbReference>
<dbReference type="PANTHER" id="PTHR11475">
    <property type="entry name" value="OXIDASE/PEROXIDASE"/>
    <property type="match status" value="1"/>
</dbReference>
<name>A0A5C6M7V2_9PLAN</name>
<sequence>MVEGLSQLVLGYTPATVPGGRFGFMFPGLPAQGEGVPGETIRGWLASLGAALRDDVDANGKPFPAGDHPSLPAGYTYLGQFIDHDLTFDPTPLPDGVIDISSLVNFRSAALDLDCFLGLGPSVSSVLYEGRSAGPQEGRLRTAESLQGNLQVVAHDLPRLPGGTPLIGDRRNDENLAIGQLHTAFLTFFNTVYDGLLSGTLADIGPAGGTIGDKASRLVRWHYQWIVLRDFLPRIIETPILDAVIVNGPQHYRPQPGQAYMPVEFAGAAFRLGHSMVRERYHWNSNFRDATLAQLFSFSSSGGAVPVPSNWFANWNRLFEIDGQVAVNRSRRLDQYTVPGLHQLPDVPSPGSLAVRNLLRGWSWGLPSGQSVANRLQLTALRPDQILTDPGGQLSKEAQFVEPFNFHVDTPLWYYILKESEVYHLGERLGPVGSTILAEAFVGLLLADAESYLSQNPGWLPVLPRQDDDQFTMADLFRFLPGEALNPVGGDTGPL</sequence>
<evidence type="ECO:0000256" key="3">
    <source>
        <dbReference type="ARBA" id="ARBA00023180"/>
    </source>
</evidence>
<dbReference type="InterPro" id="IPR010255">
    <property type="entry name" value="Haem_peroxidase_sf"/>
</dbReference>
<reference evidence="4 5" key="2">
    <citation type="submission" date="2019-08" db="EMBL/GenBank/DDBJ databases">
        <authorList>
            <person name="Henke P."/>
        </authorList>
    </citation>
    <scope>NUCLEOTIDE SEQUENCE [LARGE SCALE GENOMIC DNA]</scope>
    <source>
        <strain evidence="4">Phe10_nw2017</strain>
    </source>
</reference>
<dbReference type="EMBL" id="SRHE01000097">
    <property type="protein sequence ID" value="TWW10317.1"/>
    <property type="molecule type" value="Genomic_DNA"/>
</dbReference>
<dbReference type="GO" id="GO:0004601">
    <property type="term" value="F:peroxidase activity"/>
    <property type="evidence" value="ECO:0007669"/>
    <property type="project" value="UniProtKB-KW"/>
</dbReference>
<dbReference type="Proteomes" id="UP000321083">
    <property type="component" value="Unassembled WGS sequence"/>
</dbReference>
<organism evidence="4 5">
    <name type="scientific">Planctomyces bekefii</name>
    <dbReference type="NCBI Taxonomy" id="1653850"/>
    <lineage>
        <taxon>Bacteria</taxon>
        <taxon>Pseudomonadati</taxon>
        <taxon>Planctomycetota</taxon>
        <taxon>Planctomycetia</taxon>
        <taxon>Planctomycetales</taxon>
        <taxon>Planctomycetaceae</taxon>
        <taxon>Planctomyces</taxon>
    </lineage>
</organism>
<dbReference type="GO" id="GO:0006979">
    <property type="term" value="P:response to oxidative stress"/>
    <property type="evidence" value="ECO:0007669"/>
    <property type="project" value="InterPro"/>
</dbReference>
<dbReference type="SUPFAM" id="SSF48113">
    <property type="entry name" value="Heme-dependent peroxidases"/>
    <property type="match status" value="1"/>
</dbReference>
<dbReference type="GO" id="GO:0005576">
    <property type="term" value="C:extracellular region"/>
    <property type="evidence" value="ECO:0007669"/>
    <property type="project" value="UniProtKB-SubCell"/>
</dbReference>
<accession>A0A5C6M7V2</accession>
<reference evidence="4 5" key="1">
    <citation type="submission" date="2019-08" db="EMBL/GenBank/DDBJ databases">
        <title>100 year-old enigma solved: identification of Planctomyces bekefii, the type genus and species of the phylum Planctomycetes.</title>
        <authorList>
            <person name="Svetlana D.N."/>
            <person name="Overmann J."/>
        </authorList>
    </citation>
    <scope>NUCLEOTIDE SEQUENCE [LARGE SCALE GENOMIC DNA]</scope>
    <source>
        <strain evidence="4">Phe10_nw2017</strain>
    </source>
</reference>
<evidence type="ECO:0000256" key="1">
    <source>
        <dbReference type="ARBA" id="ARBA00004613"/>
    </source>
</evidence>
<gene>
    <name evidence="4" type="ORF">E3A20_07020</name>
</gene>
<dbReference type="GO" id="GO:0020037">
    <property type="term" value="F:heme binding"/>
    <property type="evidence" value="ECO:0007669"/>
    <property type="project" value="InterPro"/>
</dbReference>
<proteinExistence type="predicted"/>
<dbReference type="PANTHER" id="PTHR11475:SF4">
    <property type="entry name" value="CHORION PEROXIDASE"/>
    <property type="match status" value="1"/>
</dbReference>
<evidence type="ECO:0000313" key="5">
    <source>
        <dbReference type="Proteomes" id="UP000321083"/>
    </source>
</evidence>
<dbReference type="CDD" id="cd09819">
    <property type="entry name" value="An_peroxidase_bacterial_1"/>
    <property type="match status" value="1"/>
</dbReference>
<keyword evidence="5" id="KW-1185">Reference proteome</keyword>
<protein>
    <submittedName>
        <fullName evidence="4">Myeloperoxidase</fullName>
    </submittedName>
</protein>
<dbReference type="PROSITE" id="PS50292">
    <property type="entry name" value="PEROXIDASE_3"/>
    <property type="match status" value="1"/>
</dbReference>
<comment type="caution">
    <text evidence="4">The sequence shown here is derived from an EMBL/GenBank/DDBJ whole genome shotgun (WGS) entry which is preliminary data.</text>
</comment>
<keyword evidence="4" id="KW-0560">Oxidoreductase</keyword>
<dbReference type="Gene3D" id="1.10.640.10">
    <property type="entry name" value="Haem peroxidase domain superfamily, animal type"/>
    <property type="match status" value="1"/>
</dbReference>
<keyword evidence="2" id="KW-0964">Secreted</keyword>
<evidence type="ECO:0000313" key="4">
    <source>
        <dbReference type="EMBL" id="TWW10317.1"/>
    </source>
</evidence>
<keyword evidence="4" id="KW-0575">Peroxidase</keyword>